<feature type="transmembrane region" description="Helical" evidence="2">
    <location>
        <begin position="23"/>
        <end position="45"/>
    </location>
</feature>
<dbReference type="Proteomes" id="UP000201737">
    <property type="component" value="Segment"/>
</dbReference>
<dbReference type="Gene3D" id="3.40.50.300">
    <property type="entry name" value="P-loop containing nucleotide triphosphate hydrolases"/>
    <property type="match status" value="1"/>
</dbReference>
<protein>
    <submittedName>
        <fullName evidence="3">ORF152</fullName>
    </submittedName>
</protein>
<keyword evidence="4" id="KW-1185">Reference proteome</keyword>
<dbReference type="InterPro" id="IPR027417">
    <property type="entry name" value="P-loop_NTPase"/>
</dbReference>
<keyword evidence="2" id="KW-0812">Transmembrane</keyword>
<feature type="region of interest" description="Disordered" evidence="1">
    <location>
        <begin position="322"/>
        <end position="395"/>
    </location>
</feature>
<feature type="compositionally biased region" description="Basic residues" evidence="1">
    <location>
        <begin position="355"/>
        <end position="371"/>
    </location>
</feature>
<dbReference type="OrthoDB" id="3998at10239"/>
<dbReference type="KEGG" id="vg:5176251"/>
<keyword evidence="2" id="KW-1133">Transmembrane helix</keyword>
<reference evidence="3 4" key="1">
    <citation type="journal article" date="2007" name="Virus Genes">
        <title>Genome sequence of Leucania seperata nucleopolyhedrovirus.</title>
        <authorList>
            <person name="Xiao H."/>
            <person name="Qi Y."/>
        </authorList>
    </citation>
    <scope>NUCLEOTIDE SEQUENCE [LARGE SCALE GENOMIC DNA]</scope>
    <source>
        <strain evidence="3 4">AH1</strain>
    </source>
</reference>
<evidence type="ECO:0000313" key="3">
    <source>
        <dbReference type="EMBL" id="AAR28916.1"/>
    </source>
</evidence>
<organismHost>
    <name type="scientific">Lepidoptera</name>
    <name type="common">moths &amp; butterflies</name>
    <dbReference type="NCBI Taxonomy" id="7088"/>
</organismHost>
<evidence type="ECO:0000256" key="1">
    <source>
        <dbReference type="SAM" id="MobiDB-lite"/>
    </source>
</evidence>
<dbReference type="EMBL" id="AY394490">
    <property type="protein sequence ID" value="AAR28916.1"/>
    <property type="molecule type" value="Genomic_DNA"/>
</dbReference>
<dbReference type="GeneID" id="5176251"/>
<evidence type="ECO:0000256" key="2">
    <source>
        <dbReference type="SAM" id="Phobius"/>
    </source>
</evidence>
<organism evidence="3 4">
    <name type="scientific">Leucania separata nucleopolyhedrovirus</name>
    <name type="common">LsNPV</name>
    <dbReference type="NCBI Taxonomy" id="1307956"/>
    <lineage>
        <taxon>Viruses</taxon>
        <taxon>Viruses incertae sedis</taxon>
        <taxon>Naldaviricetes</taxon>
        <taxon>Lefavirales</taxon>
        <taxon>Baculoviridae</taxon>
        <taxon>Alphabaculovirus</taxon>
        <taxon>Alphabaculovirus leseparatae</taxon>
    </lineage>
</organism>
<accession>Q0IKW7</accession>
<feature type="compositionally biased region" description="Basic and acidic residues" evidence="1">
    <location>
        <begin position="322"/>
        <end position="354"/>
    </location>
</feature>
<proteinExistence type="predicted"/>
<keyword evidence="2" id="KW-0472">Membrane</keyword>
<reference evidence="3 4" key="2">
    <citation type="journal article" date="2007" name="Virus Res.">
        <title>P13 of Leucania separata multiple nuclear polyhedrosis virus affected the polyhedra and budded virions yields of AcMNPV.</title>
        <authorList>
            <person name="Du E.Q."/>
            <person name="Yan F."/>
            <person name="Jin W.X."/>
            <person name="Lu N."/>
            <person name="Xiao H.Z."/>
            <person name="Lu S.Y."/>
            <person name="Qi Y.P."/>
        </authorList>
    </citation>
    <scope>NUCLEOTIDE SEQUENCE [LARGE SCALE GENOMIC DNA]</scope>
    <source>
        <strain evidence="3 4">AH1</strain>
    </source>
</reference>
<name>Q0IKW7_NPVLS</name>
<dbReference type="SUPFAM" id="SSF52540">
    <property type="entry name" value="P-loop containing nucleoside triphosphate hydrolases"/>
    <property type="match status" value="1"/>
</dbReference>
<evidence type="ECO:0000313" key="4">
    <source>
        <dbReference type="Proteomes" id="UP000201737"/>
    </source>
</evidence>
<sequence length="395" mass="45245">MYTEYLGANRLHDDVRSIKRAQWTYVTVFTLTTIVLFAIALTAGVQVKDQFDDLTRTVGAPTRSSKELIAFVVDCAAGERFDSRKMSLVTRRLGSVNLRVTVMPRNERIASNLTVNVPASARYEKYLNTLNHLNNRPYVHNVFLFSGDHGLGKSYAAFQMAQALSRFSTVVLFSTPMNLFMRTADFNTVGELLQNVESALRAEKIADYTIVWLFDELDTFILSDTAMYNDKDITQFAESTGFIDSAERILAFTMNNDIIFRHDYWADREKILNASSDYEHREDAVAAAKLLRLTLENFLIDGQYSRIRSFSGQQEFRFRTVRQREGHQVSEEVRRTEGVPAQHDRSGRRGDSAKTVRRPRKVYYARPHHPAGRLAQQEQQHGQLKPIEPVRSGRQ</sequence>
<dbReference type="RefSeq" id="YP_758449.1">
    <property type="nucleotide sequence ID" value="NC_008348.1"/>
</dbReference>